<dbReference type="EMBL" id="CAAKMV010000146">
    <property type="protein sequence ID" value="VIO60690.1"/>
    <property type="molecule type" value="Genomic_DNA"/>
</dbReference>
<keyword evidence="3 8" id="KW-0812">Transmembrane</keyword>
<evidence type="ECO:0000256" key="1">
    <source>
        <dbReference type="ARBA" id="ARBA00004141"/>
    </source>
</evidence>
<feature type="transmembrane region" description="Helical" evidence="8">
    <location>
        <begin position="93"/>
        <end position="116"/>
    </location>
</feature>
<proteinExistence type="predicted"/>
<dbReference type="Pfam" id="PF21730">
    <property type="entry name" value="Vma22_CCDC115"/>
    <property type="match status" value="1"/>
</dbReference>
<keyword evidence="4 8" id="KW-1133">Transmembrane helix</keyword>
<feature type="transmembrane region" description="Helical" evidence="8">
    <location>
        <begin position="128"/>
        <end position="149"/>
    </location>
</feature>
<comment type="subcellular location">
    <subcellularLocation>
        <location evidence="1">Membrane</location>
        <topology evidence="1">Multi-pass membrane protein</topology>
    </subcellularLocation>
</comment>
<feature type="region of interest" description="Disordered" evidence="7">
    <location>
        <begin position="558"/>
        <end position="617"/>
    </location>
</feature>
<accession>A0A4E9E5E8</accession>
<feature type="transmembrane region" description="Helical" evidence="8">
    <location>
        <begin position="185"/>
        <end position="207"/>
    </location>
</feature>
<evidence type="ECO:0000313" key="10">
    <source>
        <dbReference type="EMBL" id="CAG2002346.1"/>
    </source>
</evidence>
<feature type="transmembrane region" description="Helical" evidence="8">
    <location>
        <begin position="155"/>
        <end position="173"/>
    </location>
</feature>
<evidence type="ECO:0000259" key="9">
    <source>
        <dbReference type="PROSITE" id="PS50850"/>
    </source>
</evidence>
<dbReference type="InterPro" id="IPR040357">
    <property type="entry name" value="Vma22/CCDC115"/>
</dbReference>
<dbReference type="PANTHER" id="PTHR23506:SF23">
    <property type="entry name" value="GH10249P"/>
    <property type="match status" value="1"/>
</dbReference>
<dbReference type="InterPro" id="IPR011701">
    <property type="entry name" value="MFS"/>
</dbReference>
<feature type="compositionally biased region" description="Polar residues" evidence="7">
    <location>
        <begin position="679"/>
        <end position="689"/>
    </location>
</feature>
<reference evidence="11" key="1">
    <citation type="submission" date="2019-04" db="EMBL/GenBank/DDBJ databases">
        <authorList>
            <person name="Melise S."/>
            <person name="Noan J."/>
            <person name="Okalmin O."/>
        </authorList>
    </citation>
    <scope>NUCLEOTIDE SEQUENCE</scope>
    <source>
        <strain evidence="11">FN9</strain>
    </source>
</reference>
<dbReference type="InterPro" id="IPR050930">
    <property type="entry name" value="MFS_Vesicular_Transporter"/>
</dbReference>
<gene>
    <name evidence="11" type="ORF">FUG_LOCUS407469</name>
    <name evidence="10" type="ORF">MDCFG202_LOCUS475854</name>
</gene>
<keyword evidence="5 8" id="KW-0472">Membrane</keyword>
<dbReference type="InterPro" id="IPR036259">
    <property type="entry name" value="MFS_trans_sf"/>
</dbReference>
<dbReference type="InterPro" id="IPR020846">
    <property type="entry name" value="MFS_dom"/>
</dbReference>
<keyword evidence="6" id="KW-0325">Glycoprotein</keyword>
<feature type="transmembrane region" description="Helical" evidence="8">
    <location>
        <begin position="341"/>
        <end position="361"/>
    </location>
</feature>
<dbReference type="EMBL" id="CAJPIJ010000172">
    <property type="protein sequence ID" value="CAG2002346.1"/>
    <property type="molecule type" value="Genomic_DNA"/>
</dbReference>
<feature type="transmembrane region" description="Helical" evidence="8">
    <location>
        <begin position="368"/>
        <end position="387"/>
    </location>
</feature>
<keyword evidence="2" id="KW-0813">Transport</keyword>
<sequence length="695" mass="75738">CIFGQRLEVINTQYAAKPQGENRPVIHPSTGRERWTRRDKRPAFLQVRSSAGLIVTTCSFAIFTDIFLYGVIVPILPFSFEERVGISLDRVQYWVSIALAVFGAALLAGSPVWGYLADRNHNRKIPMLIGLVVLCGATVFLCVGRTLALFMVGRALQGISAALTWTVGLALVVDTVDKEHIGKAMGWISTACSLGILVAPLLGGVVYGKGGYYSVFAMCFGLLAVDIALRLAIIEVKDAKVWLDRTVTTPSADPESVVEGAIESKTEINEGTPVQIADDQAKEISDPSRSPIKTLVKLLKQPRFLAALWGTFVQALINTALESTLPLLTHEIFGWDSIGAGLIFLPLILPSFLGPVVGMIGDRYGPKWLASFGFLFATPFVVCLIFVDENTIQDKILLCGLLAGVGITMACIFGPLMAEITWAVQGEDGTGGAGQIAQAYGLYNMAYSGGSLVGPIMGGMVKDSSGWGTVGWSLGIVVFVSGIPTQHIDELLERYLGLLDEYTQLRQTLSQLQSGVYQNIARANFSGERGMRYGQDHYDERMQAIRLLSIGQNEHQSPVFSLFNTPEEEEEEKGKGKEEGEGEEQSKSSATEELKQGPKSETKEEKPAEKKRKNKNPLHWFGLFAPMGLRTAQTQSIKAVEDVIPRLVSINAEMLDVEIEVRRARKRRAKAEMAEKKTGQATTDVQSVSPALEAS</sequence>
<dbReference type="SUPFAM" id="SSF103473">
    <property type="entry name" value="MFS general substrate transporter"/>
    <property type="match status" value="1"/>
</dbReference>
<feature type="transmembrane region" description="Helical" evidence="8">
    <location>
        <begin position="213"/>
        <end position="233"/>
    </location>
</feature>
<feature type="domain" description="Major facilitator superfamily (MFS) profile" evidence="9">
    <location>
        <begin position="54"/>
        <end position="493"/>
    </location>
</feature>
<dbReference type="GO" id="GO:0070072">
    <property type="term" value="P:vacuolar proton-transporting V-type ATPase complex assembly"/>
    <property type="evidence" value="ECO:0007669"/>
    <property type="project" value="InterPro"/>
</dbReference>
<feature type="non-terminal residue" evidence="11">
    <location>
        <position position="1"/>
    </location>
</feature>
<dbReference type="PROSITE" id="PS50850">
    <property type="entry name" value="MFS"/>
    <property type="match status" value="1"/>
</dbReference>
<name>A0A4E9E5E8_GIBZA</name>
<feature type="region of interest" description="Disordered" evidence="7">
    <location>
        <begin position="670"/>
        <end position="695"/>
    </location>
</feature>
<reference evidence="10" key="2">
    <citation type="submission" date="2021-03" db="EMBL/GenBank/DDBJ databases">
        <authorList>
            <person name="Alouane T."/>
            <person name="Langin T."/>
            <person name="Bonhomme L."/>
        </authorList>
    </citation>
    <scope>NUCLEOTIDE SEQUENCE</scope>
    <source>
        <strain evidence="10">MDC_Fg202</strain>
    </source>
</reference>
<evidence type="ECO:0000256" key="7">
    <source>
        <dbReference type="SAM" id="MobiDB-lite"/>
    </source>
</evidence>
<evidence type="ECO:0000313" key="11">
    <source>
        <dbReference type="EMBL" id="VIO60690.1"/>
    </source>
</evidence>
<dbReference type="GO" id="GO:0016020">
    <property type="term" value="C:membrane"/>
    <property type="evidence" value="ECO:0007669"/>
    <property type="project" value="UniProtKB-SubCell"/>
</dbReference>
<evidence type="ECO:0000256" key="6">
    <source>
        <dbReference type="ARBA" id="ARBA00023180"/>
    </source>
</evidence>
<feature type="compositionally biased region" description="Basic and acidic residues" evidence="7">
    <location>
        <begin position="572"/>
        <end position="608"/>
    </location>
</feature>
<evidence type="ECO:0000256" key="3">
    <source>
        <dbReference type="ARBA" id="ARBA00022692"/>
    </source>
</evidence>
<dbReference type="Proteomes" id="UP000746612">
    <property type="component" value="Unassembled WGS sequence"/>
</dbReference>
<dbReference type="PANTHER" id="PTHR23506">
    <property type="entry name" value="GH10249P"/>
    <property type="match status" value="1"/>
</dbReference>
<evidence type="ECO:0000256" key="2">
    <source>
        <dbReference type="ARBA" id="ARBA00022448"/>
    </source>
</evidence>
<dbReference type="Pfam" id="PF07690">
    <property type="entry name" value="MFS_1"/>
    <property type="match status" value="1"/>
</dbReference>
<feature type="transmembrane region" description="Helical" evidence="8">
    <location>
        <begin position="50"/>
        <end position="73"/>
    </location>
</feature>
<evidence type="ECO:0000256" key="5">
    <source>
        <dbReference type="ARBA" id="ARBA00023136"/>
    </source>
</evidence>
<evidence type="ECO:0000256" key="8">
    <source>
        <dbReference type="SAM" id="Phobius"/>
    </source>
</evidence>
<dbReference type="GO" id="GO:0022857">
    <property type="term" value="F:transmembrane transporter activity"/>
    <property type="evidence" value="ECO:0007669"/>
    <property type="project" value="InterPro"/>
</dbReference>
<dbReference type="CDD" id="cd17325">
    <property type="entry name" value="MFS_MdtG_SLC18_like"/>
    <property type="match status" value="1"/>
</dbReference>
<protein>
    <recommendedName>
        <fullName evidence="9">Major facilitator superfamily (MFS) profile domain-containing protein</fullName>
    </recommendedName>
</protein>
<organism evidence="11">
    <name type="scientific">Gibberella zeae</name>
    <name type="common">Wheat head blight fungus</name>
    <name type="synonym">Fusarium graminearum</name>
    <dbReference type="NCBI Taxonomy" id="5518"/>
    <lineage>
        <taxon>Eukaryota</taxon>
        <taxon>Fungi</taxon>
        <taxon>Dikarya</taxon>
        <taxon>Ascomycota</taxon>
        <taxon>Pezizomycotina</taxon>
        <taxon>Sordariomycetes</taxon>
        <taxon>Hypocreomycetidae</taxon>
        <taxon>Hypocreales</taxon>
        <taxon>Nectriaceae</taxon>
        <taxon>Fusarium</taxon>
    </lineage>
</organism>
<evidence type="ECO:0000256" key="4">
    <source>
        <dbReference type="ARBA" id="ARBA00022989"/>
    </source>
</evidence>
<dbReference type="AlphaFoldDB" id="A0A4E9E5E8"/>
<dbReference type="Gene3D" id="1.20.1250.20">
    <property type="entry name" value="MFS general substrate transporter like domains"/>
    <property type="match status" value="1"/>
</dbReference>